<feature type="compositionally biased region" description="Polar residues" evidence="1">
    <location>
        <begin position="25"/>
        <end position="39"/>
    </location>
</feature>
<accession>A0ABT3E349</accession>
<feature type="region of interest" description="Disordered" evidence="1">
    <location>
        <begin position="17"/>
        <end position="114"/>
    </location>
</feature>
<reference evidence="2 3" key="1">
    <citation type="submission" date="2022-10" db="EMBL/GenBank/DDBJ databases">
        <title>Weissella fermenti sp. nov., isolated from fermented cabbage.</title>
        <authorList>
            <person name="Lee J.K."/>
            <person name="Baek J.H."/>
            <person name="Choi D.G."/>
            <person name="Kim J.M."/>
            <person name="Jeon C.O."/>
        </authorList>
    </citation>
    <scope>NUCLEOTIDE SEQUENCE [LARGE SCALE GENOMIC DNA]</scope>
    <source>
        <strain evidence="2 3">KACC 18534</strain>
    </source>
</reference>
<dbReference type="Proteomes" id="UP001526225">
    <property type="component" value="Unassembled WGS sequence"/>
</dbReference>
<keyword evidence="3" id="KW-1185">Reference proteome</keyword>
<protein>
    <submittedName>
        <fullName evidence="2">Uncharacterized protein</fullName>
    </submittedName>
</protein>
<dbReference type="RefSeq" id="WP_213409451.1">
    <property type="nucleotide sequence ID" value="NZ_CP074441.1"/>
</dbReference>
<proteinExistence type="predicted"/>
<feature type="compositionally biased region" description="Basic residues" evidence="1">
    <location>
        <begin position="73"/>
        <end position="82"/>
    </location>
</feature>
<dbReference type="EMBL" id="JAOZFE010000001">
    <property type="protein sequence ID" value="MCW0952850.1"/>
    <property type="molecule type" value="Genomic_DNA"/>
</dbReference>
<sequence length="114" mass="12729">MALLDILTTLIEDLDFEGEDEFTEQPKQSVNHAQQTRSMTPPPSRVNDNHRGAVQPGTASYIAKDGGFGQNKNAKKQYKRLQKGVTRGPGKNRQDNLRIVDQLKPWLTDGVSKP</sequence>
<comment type="caution">
    <text evidence="2">The sequence shown here is derived from an EMBL/GenBank/DDBJ whole genome shotgun (WGS) entry which is preliminary data.</text>
</comment>
<evidence type="ECO:0000256" key="1">
    <source>
        <dbReference type="SAM" id="MobiDB-lite"/>
    </source>
</evidence>
<gene>
    <name evidence="2" type="ORF">OIT44_02045</name>
</gene>
<evidence type="ECO:0000313" key="2">
    <source>
        <dbReference type="EMBL" id="MCW0952850.1"/>
    </source>
</evidence>
<organism evidence="2 3">
    <name type="scientific">Weissella ceti</name>
    <dbReference type="NCBI Taxonomy" id="759620"/>
    <lineage>
        <taxon>Bacteria</taxon>
        <taxon>Bacillati</taxon>
        <taxon>Bacillota</taxon>
        <taxon>Bacilli</taxon>
        <taxon>Lactobacillales</taxon>
        <taxon>Lactobacillaceae</taxon>
        <taxon>Weissella</taxon>
    </lineage>
</organism>
<name>A0ABT3E349_9LACO</name>
<evidence type="ECO:0000313" key="3">
    <source>
        <dbReference type="Proteomes" id="UP001526225"/>
    </source>
</evidence>